<dbReference type="InterPro" id="IPR009079">
    <property type="entry name" value="4_helix_cytokine-like_core"/>
</dbReference>
<organism evidence="4 5">
    <name type="scientific">Gallus gallus</name>
    <name type="common">Chicken</name>
    <dbReference type="NCBI Taxonomy" id="9031"/>
    <lineage>
        <taxon>Eukaryota</taxon>
        <taxon>Metazoa</taxon>
        <taxon>Chordata</taxon>
        <taxon>Craniata</taxon>
        <taxon>Vertebrata</taxon>
        <taxon>Euteleostomi</taxon>
        <taxon>Archelosauria</taxon>
        <taxon>Archosauria</taxon>
        <taxon>Dinosauria</taxon>
        <taxon>Saurischia</taxon>
        <taxon>Theropoda</taxon>
        <taxon>Coelurosauria</taxon>
        <taxon>Aves</taxon>
        <taxon>Neognathae</taxon>
        <taxon>Galloanserae</taxon>
        <taxon>Galliformes</taxon>
        <taxon>Phasianidae</taxon>
        <taxon>Phasianinae</taxon>
        <taxon>Gallus</taxon>
    </lineage>
</organism>
<proteinExistence type="predicted"/>
<dbReference type="AlphaFoldDB" id="A0A8V1AD32"/>
<dbReference type="Pfam" id="PF05337">
    <property type="entry name" value="CSF-1"/>
    <property type="match status" value="1"/>
</dbReference>
<keyword evidence="3" id="KW-0732">Signal</keyword>
<sequence>MPKQPSVERAPRVSLFRCTLLSSLLLVCSIHETEQNSYCQQIITERHLDHLQELADTQMQQPGTVSFRFISKMRLSDSVCYVKAAFPLLGTILNRTTFKENSTNANKMKTVRKMYENIDENVDPCIRDEDDEEHALSEMCFEEFTTSPYEMLVLVRQFFQDIKQLLQNKETFEKDCSQVYRSACAGPRQHSSSPGVGTDPDCNCLSPALPSATQPSLSAATRAGRDVAPASTRVPYRQLGGILAELGSSAPSEPPSSVEGSSGAEELPGAGLGDASAPSPTMQQTLGALLDPAASAGPKAEDVSIPSHGMPEEGAGTPALPHRLPSPRGISAAMPAAVPSSGSAQRRGVGRRPTESPERVTQLRFSRMAPPLRGRAEGGPGDGARARGWGLSRLREPEDGGAGPSFDSSFVLSAEQRRKEPPAASGGHRELLVYVTVASVVAVLLAMGGLLFYKYKSKVLQRGAALKEGGCDPEEPESRWVPSQRLAAGSGDPPAPTPTRGPRPHGLPYNPRCVLPRRALQGAQGCAELETQEL</sequence>
<protein>
    <submittedName>
        <fullName evidence="4">Colony stimulating factor 1</fullName>
    </submittedName>
</protein>
<dbReference type="GO" id="GO:0045651">
    <property type="term" value="P:positive regulation of macrophage differentiation"/>
    <property type="evidence" value="ECO:0000318"/>
    <property type="project" value="GO_Central"/>
</dbReference>
<dbReference type="PANTHER" id="PTHR10058">
    <property type="entry name" value="MACROPHAGE COLONY STIMULATING FACTOR"/>
    <property type="match status" value="1"/>
</dbReference>
<dbReference type="GO" id="GO:0005125">
    <property type="term" value="F:cytokine activity"/>
    <property type="evidence" value="ECO:0000318"/>
    <property type="project" value="GO_Central"/>
</dbReference>
<keyword evidence="2" id="KW-0812">Transmembrane</keyword>
<feature type="compositionally biased region" description="Low complexity" evidence="1">
    <location>
        <begin position="246"/>
        <end position="266"/>
    </location>
</feature>
<dbReference type="GeneTree" id="ENSGT00390000015805"/>
<feature type="transmembrane region" description="Helical" evidence="2">
    <location>
        <begin position="431"/>
        <end position="453"/>
    </location>
</feature>
<name>A0A8V1AD32_CHICK</name>
<dbReference type="GO" id="GO:0008083">
    <property type="term" value="F:growth factor activity"/>
    <property type="evidence" value="ECO:0007669"/>
    <property type="project" value="InterPro"/>
</dbReference>
<dbReference type="GO" id="GO:0005615">
    <property type="term" value="C:extracellular space"/>
    <property type="evidence" value="ECO:0000318"/>
    <property type="project" value="GO_Central"/>
</dbReference>
<evidence type="ECO:0000256" key="3">
    <source>
        <dbReference type="SAM" id="SignalP"/>
    </source>
</evidence>
<feature type="region of interest" description="Disordered" evidence="1">
    <location>
        <begin position="467"/>
        <end position="511"/>
    </location>
</feature>
<dbReference type="FunCoup" id="A0A8V1AD32">
    <property type="interactions" value="24"/>
</dbReference>
<feature type="chain" id="PRO_5036451680" evidence="3">
    <location>
        <begin position="36"/>
        <end position="534"/>
    </location>
</feature>
<evidence type="ECO:0000256" key="1">
    <source>
        <dbReference type="SAM" id="MobiDB-lite"/>
    </source>
</evidence>
<feature type="signal peptide" evidence="3">
    <location>
        <begin position="1"/>
        <end position="35"/>
    </location>
</feature>
<dbReference type="PANTHER" id="PTHR10058:SF0">
    <property type="entry name" value="MACROPHAGE COLONY-STIMULATING FACTOR 1"/>
    <property type="match status" value="1"/>
</dbReference>
<dbReference type="GlyGen" id="A0A8V1AD32">
    <property type="glycosylation" value="1 site"/>
</dbReference>
<evidence type="ECO:0000256" key="2">
    <source>
        <dbReference type="SAM" id="Phobius"/>
    </source>
</evidence>
<feature type="region of interest" description="Disordered" evidence="1">
    <location>
        <begin position="213"/>
        <end position="232"/>
    </location>
</feature>
<dbReference type="Proteomes" id="UP000000539">
    <property type="component" value="Chromosome 26"/>
</dbReference>
<gene>
    <name evidence="4" type="primary">CSF1</name>
</gene>
<dbReference type="GO" id="GO:0030316">
    <property type="term" value="P:osteoclast differentiation"/>
    <property type="evidence" value="ECO:0000318"/>
    <property type="project" value="GO_Central"/>
</dbReference>
<keyword evidence="2" id="KW-0472">Membrane</keyword>
<reference evidence="4" key="3">
    <citation type="submission" date="2025-09" db="UniProtKB">
        <authorList>
            <consortium name="Ensembl"/>
        </authorList>
    </citation>
    <scope>IDENTIFICATION</scope>
    <source>
        <strain evidence="4">broiler</strain>
    </source>
</reference>
<dbReference type="GO" id="GO:0016020">
    <property type="term" value="C:membrane"/>
    <property type="evidence" value="ECO:0007669"/>
    <property type="project" value="InterPro"/>
</dbReference>
<evidence type="ECO:0000313" key="5">
    <source>
        <dbReference type="Proteomes" id="UP000000539"/>
    </source>
</evidence>
<accession>A0A8V1AD32</accession>
<dbReference type="Ensembl" id="ENSGALT00010067229.1">
    <property type="protein sequence ID" value="ENSGALP00010041133.1"/>
    <property type="gene ID" value="ENSGALG00010027734.1"/>
</dbReference>
<evidence type="ECO:0000313" key="4">
    <source>
        <dbReference type="Ensembl" id="ENSGALP00010041133.1"/>
    </source>
</evidence>
<reference evidence="4" key="1">
    <citation type="submission" date="2020-11" db="EMBL/GenBank/DDBJ databases">
        <title>Gallus gallus (Chicken) genome, bGalGal1, GRCg7b, maternal haplotype autosomes + Z &amp; W.</title>
        <authorList>
            <person name="Warren W."/>
            <person name="Formenti G."/>
            <person name="Fedrigo O."/>
            <person name="Haase B."/>
            <person name="Mountcastle J."/>
            <person name="Balacco J."/>
            <person name="Tracey A."/>
            <person name="Schneider V."/>
            <person name="Okimoto R."/>
            <person name="Cheng H."/>
            <person name="Hawken R."/>
            <person name="Howe K."/>
            <person name="Jarvis E.D."/>
        </authorList>
    </citation>
    <scope>NUCLEOTIDE SEQUENCE [LARGE SCALE GENOMIC DNA]</scope>
    <source>
        <strain evidence="4">Broiler</strain>
    </source>
</reference>
<keyword evidence="5" id="KW-1185">Reference proteome</keyword>
<keyword evidence="2" id="KW-1133">Transmembrane helix</keyword>
<reference evidence="4" key="2">
    <citation type="submission" date="2025-08" db="UniProtKB">
        <authorList>
            <consortium name="Ensembl"/>
        </authorList>
    </citation>
    <scope>IDENTIFICATION</scope>
    <source>
        <strain evidence="4">broiler</strain>
    </source>
</reference>
<dbReference type="InterPro" id="IPR008001">
    <property type="entry name" value="MCSF-1"/>
</dbReference>
<dbReference type="Gene3D" id="1.20.1250.10">
    <property type="match status" value="1"/>
</dbReference>
<dbReference type="SUPFAM" id="SSF47266">
    <property type="entry name" value="4-helical cytokines"/>
    <property type="match status" value="1"/>
</dbReference>
<feature type="region of interest" description="Disordered" evidence="1">
    <location>
        <begin position="246"/>
        <end position="388"/>
    </location>
</feature>
<dbReference type="OrthoDB" id="8702024at2759"/>